<comment type="caution">
    <text evidence="1">The sequence shown here is derived from an EMBL/GenBank/DDBJ whole genome shotgun (WGS) entry which is preliminary data.</text>
</comment>
<dbReference type="EMBL" id="AWEX01000053">
    <property type="protein sequence ID" value="KED04305.1"/>
    <property type="molecule type" value="Genomic_DNA"/>
</dbReference>
<reference evidence="1 2" key="1">
    <citation type="journal article" date="2014" name="Int. J. Syst. Evol. Microbiol.">
        <title>Phylogenomics and the dynamic genome evolution of the genus Streptococcus.</title>
        <authorList>
            <consortium name="The Broad Institute Genome Sequencing Platform"/>
            <person name="Richards V.P."/>
            <person name="Palmer S.R."/>
            <person name="Pavinski Bitar P.D."/>
            <person name="Qin X."/>
            <person name="Weinstock G.M."/>
            <person name="Highlander S.K."/>
            <person name="Town C.D."/>
            <person name="Burne R.A."/>
            <person name="Stanhope M.J."/>
        </authorList>
    </citation>
    <scope>NUCLEOTIDE SEQUENCE [LARGE SCALE GENOMIC DNA]</scope>
    <source>
        <strain evidence="1 2">CECT 5772</strain>
    </source>
</reference>
<evidence type="ECO:0000313" key="2">
    <source>
        <dbReference type="Proteomes" id="UP000028704"/>
    </source>
</evidence>
<gene>
    <name evidence="1" type="ORF">CECT5772_05963</name>
</gene>
<sequence length="57" mass="6338">MQQLIKAITEKSSPIRHKSSEKGLKKALLTTLSDTFGCPKKLFAVSILMEKQSFENG</sequence>
<protein>
    <submittedName>
        <fullName evidence="1">Uncharacterized protein</fullName>
    </submittedName>
</protein>
<dbReference type="Proteomes" id="UP000028704">
    <property type="component" value="Unassembled WGS sequence"/>
</dbReference>
<organism evidence="1 2">
    <name type="scientific">Streptococcus equi subsp. ruminatorum CECT 5772</name>
    <dbReference type="NCBI Taxonomy" id="1051981"/>
    <lineage>
        <taxon>Bacteria</taxon>
        <taxon>Bacillati</taxon>
        <taxon>Bacillota</taxon>
        <taxon>Bacilli</taxon>
        <taxon>Lactobacillales</taxon>
        <taxon>Streptococcaceae</taxon>
        <taxon>Streptococcus</taxon>
    </lineage>
</organism>
<evidence type="ECO:0000313" key="1">
    <source>
        <dbReference type="EMBL" id="KED04305.1"/>
    </source>
</evidence>
<dbReference type="AlphaFoldDB" id="A0A922NUM7"/>
<name>A0A922NUM7_9STRE</name>
<accession>A0A922NUM7</accession>
<proteinExistence type="predicted"/>